<evidence type="ECO:0000313" key="2">
    <source>
        <dbReference type="Proteomes" id="UP000516446"/>
    </source>
</evidence>
<evidence type="ECO:0000313" key="1">
    <source>
        <dbReference type="EMBL" id="QNT64995.1"/>
    </source>
</evidence>
<name>A0A7H1MNF9_9LACO</name>
<dbReference type="Gene3D" id="3.90.930.1">
    <property type="match status" value="1"/>
</dbReference>
<dbReference type="RefSeq" id="WP_104914714.1">
    <property type="nucleotide sequence ID" value="NZ_CP026847.1"/>
</dbReference>
<dbReference type="AlphaFoldDB" id="A0A7H1MNF9"/>
<keyword evidence="2" id="KW-1185">Reference proteome</keyword>
<proteinExistence type="predicted"/>
<organism evidence="1 2">
    <name type="scientific">Weissella koreensis</name>
    <dbReference type="NCBI Taxonomy" id="165096"/>
    <lineage>
        <taxon>Bacteria</taxon>
        <taxon>Bacillati</taxon>
        <taxon>Bacillota</taxon>
        <taxon>Bacilli</taxon>
        <taxon>Lactobacillales</taxon>
        <taxon>Lactobacillaceae</taxon>
        <taxon>Weissella</taxon>
    </lineage>
</organism>
<reference evidence="1 2" key="1">
    <citation type="submission" date="2019-08" db="EMBL/GenBank/DDBJ databases">
        <authorList>
            <person name="Chang H.C."/>
            <person name="Mun S.Y."/>
        </authorList>
    </citation>
    <scope>NUCLEOTIDE SEQUENCE [LARGE SCALE GENOMIC DNA]</scope>
    <source>
        <strain evidence="1 2">SK</strain>
    </source>
</reference>
<sequence>MRKKVEIINSLDYLNYEGIKWQIENVVSGKSDELWIATPHENASNILANYGLNIKNNNVFDIYTNEYLKPISKKDGIWWTDLNVPNQAQLVVSDKWTKSLTSHGEKLAEIRWFNDGSRIVQAVIWLNENGEIDYKDIYRRDGSLFAKQYYSEGHILQSDFYDQNGVNISTSDFYFENDINMVLHNNTKYTNSNEFIKSLLSGKQGYEFNITQLGRELSFIPDESTLTFIDTIVDQDNSIKGNIYNLLDDDNHKIKRINLSTQNYHELQTRDLISNKITELK</sequence>
<accession>A0A7H1MNF9</accession>
<dbReference type="EMBL" id="CP043431">
    <property type="protein sequence ID" value="QNT64995.1"/>
    <property type="molecule type" value="Genomic_DNA"/>
</dbReference>
<dbReference type="Proteomes" id="UP000516446">
    <property type="component" value="Chromosome"/>
</dbReference>
<gene>
    <name evidence="1" type="ORF">FY536_06925</name>
</gene>
<protein>
    <submittedName>
        <fullName evidence="1">Uncharacterized protein</fullName>
    </submittedName>
</protein>